<dbReference type="EMBL" id="LHQQ01000423">
    <property type="protein sequence ID" value="KOS36582.1"/>
    <property type="molecule type" value="Genomic_DNA"/>
</dbReference>
<keyword evidence="2" id="KW-1185">Reference proteome</keyword>
<protein>
    <submittedName>
        <fullName evidence="1">Uncharacterized protein</fullName>
    </submittedName>
</protein>
<evidence type="ECO:0000313" key="1">
    <source>
        <dbReference type="EMBL" id="KOS36582.1"/>
    </source>
</evidence>
<name>A0A0M9W9N7_9EURO</name>
<evidence type="ECO:0000313" key="2">
    <source>
        <dbReference type="Proteomes" id="UP000037696"/>
    </source>
</evidence>
<gene>
    <name evidence="1" type="ORF">ACN38_g12661</name>
</gene>
<dbReference type="AlphaFoldDB" id="A0A0M9W9N7"/>
<organism evidence="1 2">
    <name type="scientific">Penicillium nordicum</name>
    <dbReference type="NCBI Taxonomy" id="229535"/>
    <lineage>
        <taxon>Eukaryota</taxon>
        <taxon>Fungi</taxon>
        <taxon>Dikarya</taxon>
        <taxon>Ascomycota</taxon>
        <taxon>Pezizomycotina</taxon>
        <taxon>Eurotiomycetes</taxon>
        <taxon>Eurotiomycetidae</taxon>
        <taxon>Eurotiales</taxon>
        <taxon>Aspergillaceae</taxon>
        <taxon>Penicillium</taxon>
    </lineage>
</organism>
<sequence length="83" mass="9795">MVICTFVWYIQYSKSHDLYGIIPCKSTYATLHFDKSSRMYYYLLGAWMPECLRHTDPHDDRSITIDSLSLSPSLFLLFVQLNH</sequence>
<proteinExistence type="predicted"/>
<dbReference type="Proteomes" id="UP000037696">
    <property type="component" value="Unassembled WGS sequence"/>
</dbReference>
<comment type="caution">
    <text evidence="1">The sequence shown here is derived from an EMBL/GenBank/DDBJ whole genome shotgun (WGS) entry which is preliminary data.</text>
</comment>
<accession>A0A0M9W9N7</accession>
<reference evidence="1 2" key="1">
    <citation type="submission" date="2015-08" db="EMBL/GenBank/DDBJ databases">
        <title>Genome sequencing of Penicillium nordicum.</title>
        <authorList>
            <person name="Nguyen H.D."/>
            <person name="Seifert K.A."/>
        </authorList>
    </citation>
    <scope>NUCLEOTIDE SEQUENCE [LARGE SCALE GENOMIC DNA]</scope>
    <source>
        <strain evidence="1 2">DAOMC 185683</strain>
    </source>
</reference>